<keyword evidence="2" id="KW-0812">Transmembrane</keyword>
<protein>
    <submittedName>
        <fullName evidence="4">Phage tail tape measure protein</fullName>
    </submittedName>
</protein>
<evidence type="ECO:0000313" key="5">
    <source>
        <dbReference type="Proteomes" id="UP001499994"/>
    </source>
</evidence>
<keyword evidence="1" id="KW-1188">Viral release from host cell</keyword>
<dbReference type="InterPro" id="IPR010090">
    <property type="entry name" value="Phage_tape_meas"/>
</dbReference>
<dbReference type="Pfam" id="PF10145">
    <property type="entry name" value="PhageMin_Tail"/>
    <property type="match status" value="1"/>
</dbReference>
<evidence type="ECO:0000259" key="3">
    <source>
        <dbReference type="Pfam" id="PF10145"/>
    </source>
</evidence>
<dbReference type="PANTHER" id="PTHR37813">
    <property type="entry name" value="FELS-2 PROPHAGE PROTEIN"/>
    <property type="match status" value="1"/>
</dbReference>
<name>A0ABP7LZT4_9GAMM</name>
<dbReference type="RefSeq" id="WP_346082759.1">
    <property type="nucleotide sequence ID" value="NZ_BAABDG010000010.1"/>
</dbReference>
<reference evidence="5" key="1">
    <citation type="journal article" date="2019" name="Int. J. Syst. Evol. Microbiol.">
        <title>The Global Catalogue of Microorganisms (GCM) 10K type strain sequencing project: providing services to taxonomists for standard genome sequencing and annotation.</title>
        <authorList>
            <consortium name="The Broad Institute Genomics Platform"/>
            <consortium name="The Broad Institute Genome Sequencing Center for Infectious Disease"/>
            <person name="Wu L."/>
            <person name="Ma J."/>
        </authorList>
    </citation>
    <scope>NUCLEOTIDE SEQUENCE [LARGE SCALE GENOMIC DNA]</scope>
    <source>
        <strain evidence="5">JCM 17201</strain>
    </source>
</reference>
<dbReference type="NCBIfam" id="TIGR01760">
    <property type="entry name" value="tape_meas_TP901"/>
    <property type="match status" value="1"/>
</dbReference>
<feature type="transmembrane region" description="Helical" evidence="2">
    <location>
        <begin position="531"/>
        <end position="556"/>
    </location>
</feature>
<proteinExistence type="predicted"/>
<keyword evidence="5" id="KW-1185">Reference proteome</keyword>
<gene>
    <name evidence="4" type="ORF">GCM10022405_41300</name>
</gene>
<dbReference type="EMBL" id="BAABDG010000010">
    <property type="protein sequence ID" value="GAA3911834.1"/>
    <property type="molecule type" value="Genomic_DNA"/>
</dbReference>
<sequence length="883" mass="93143">MQQNLSIKVALSALDRLSPSLSAAQKRSAALSTAIKSSQDAIKGLERNAKTYDRLSVAVKKTATQLHDAQTQQAALRDAFGKASERTEEQKKTLDDLRKSIGGLKNQQTAEIAKLKESRDALASLGVKVAYGARATEQITDKTRGYNQQLDAQRSRLDRVTSAQEKYNKTKAAAARIRNAGLKMAATGGGVLWGSMRLMRPGTDFDQAYAETLANAQLSRSDLLASSLRNQAKSLANTTHFSAMEVTQGQNALIAGGMTADKALRATPGTLNMALAGGHGHPDLQMAAGVASGVLDAFQMDAGKADEVADAMTATFTRSKTSIESLGETIKYAGTQAHLTGMTFQETAAAAAMLAKNGIEGSSAGTGLQETLAGLTKDSGGILKTLRIRTVEANGAMRDTRDILGELYAKTRKFDDATQLNIANKLFGESGARSGLILMQTAADGQWKAFLDQINRSQGLAQKTANDMTNTFQGDMIMLHSAWDNLWTTMEEGADAPLRKVVQRITHIIQAVTDWAGKHPHLTAVIVDTTLAVGGLGLAVGTLLTTLSGGMVMLGAGKLALRLAGLGGAARGAAGGVSLLGRSLGVLSGSWQGLRWLLTLGGTLSLIPATVIAIGAGLSWAIVHWWDDLTRFWHNLSGALSDAATHGGILKSAFAQFALDCIAPFQSLYNVIDSLVKRTGDWIDSLRGVQKTPQLLQDKVNDFQGDVQAAKLPGILKGKADLLLGDRDAMLHPKGADGHAGTPHGTVHWDLGGKGSGADTAAGRIATTDPNKLGDIVFKNPPPWVRINGGYQEPRIAAGTSGGGLLADLKQVVVSSVSAMLPASGGHEAPATVGTSVAGDMNVVFHIHDARDPQAVAKAVRHELEEINRKNARAARSSYRDRE</sequence>
<keyword evidence="2" id="KW-0472">Membrane</keyword>
<keyword evidence="2" id="KW-1133">Transmembrane helix</keyword>
<feature type="transmembrane region" description="Helical" evidence="2">
    <location>
        <begin position="563"/>
        <end position="584"/>
    </location>
</feature>
<evidence type="ECO:0000256" key="1">
    <source>
        <dbReference type="ARBA" id="ARBA00022612"/>
    </source>
</evidence>
<accession>A0ABP7LZT4</accession>
<dbReference type="PANTHER" id="PTHR37813:SF1">
    <property type="entry name" value="FELS-2 PROPHAGE PROTEIN"/>
    <property type="match status" value="1"/>
</dbReference>
<evidence type="ECO:0000256" key="2">
    <source>
        <dbReference type="SAM" id="Phobius"/>
    </source>
</evidence>
<feature type="domain" description="Phage tail tape measure protein" evidence="3">
    <location>
        <begin position="229"/>
        <end position="428"/>
    </location>
</feature>
<evidence type="ECO:0000313" key="4">
    <source>
        <dbReference type="EMBL" id="GAA3911834.1"/>
    </source>
</evidence>
<dbReference type="Proteomes" id="UP001499994">
    <property type="component" value="Unassembled WGS sequence"/>
</dbReference>
<organism evidence="4 5">
    <name type="scientific">Gibbsiella dentisursi</name>
    <dbReference type="NCBI Taxonomy" id="796890"/>
    <lineage>
        <taxon>Bacteria</taxon>
        <taxon>Pseudomonadati</taxon>
        <taxon>Pseudomonadota</taxon>
        <taxon>Gammaproteobacteria</taxon>
        <taxon>Enterobacterales</taxon>
        <taxon>Yersiniaceae</taxon>
        <taxon>Gibbsiella</taxon>
    </lineage>
</organism>
<comment type="caution">
    <text evidence="4">The sequence shown here is derived from an EMBL/GenBank/DDBJ whole genome shotgun (WGS) entry which is preliminary data.</text>
</comment>
<feature type="transmembrane region" description="Helical" evidence="2">
    <location>
        <begin position="596"/>
        <end position="623"/>
    </location>
</feature>